<dbReference type="EMBL" id="BGZK01000001">
    <property type="protein sequence ID" value="GBO98830.1"/>
    <property type="molecule type" value="Genomic_DNA"/>
</dbReference>
<sequence length="444" mass="47187">MLAEQFSPQVPYAPTPALADRVQGPARDSDALQNVVCLNNTYRKGGAAVTCRCGHVWTLTPEQVSFRSIRPQSDPTPFRLSTNCADPDNSCVRLYIDVLEKKRAAGAGPSDSRSPAPAAMCILLSHLGTSTARSSRRLSAAAARARRPPAALRGRRRLLVALPGAAVADGRTEHRSSTRERFNLLSVRCYERNSNRLTVFGRRRYRASDGALTVVMVVVGAGRRAERGGGRRPQQQARVHVVAELGHGEVEGLIVGGRPRQRRHRALRPPRAPGGAGAGRGGGAARRVRVRECAARARTVTRDARTRVGGTLVRRGGGSFFRVVFRGARGTGRRGGRALTANGRRPAPSRPRRGFSALCYGFPWVRRGGGTRLATAVLHAAGARAAGRGTGPASGRRPHGALTHRASLRGVGDDDDKGGKSAARAAAGDPRPSPANTFPAGIEI</sequence>
<feature type="compositionally biased region" description="Low complexity" evidence="1">
    <location>
        <begin position="420"/>
        <end position="430"/>
    </location>
</feature>
<comment type="caution">
    <text evidence="2">The sequence shown here is derived from an EMBL/GenBank/DDBJ whole genome shotgun (WGS) entry which is preliminary data.</text>
</comment>
<evidence type="ECO:0000313" key="2">
    <source>
        <dbReference type="EMBL" id="GBO98830.1"/>
    </source>
</evidence>
<name>A0A4C1SCM5_EUMVA</name>
<feature type="region of interest" description="Disordered" evidence="1">
    <location>
        <begin position="385"/>
        <end position="444"/>
    </location>
</feature>
<feature type="region of interest" description="Disordered" evidence="1">
    <location>
        <begin position="331"/>
        <end position="350"/>
    </location>
</feature>
<feature type="compositionally biased region" description="Gly residues" evidence="1">
    <location>
        <begin position="274"/>
        <end position="284"/>
    </location>
</feature>
<keyword evidence="3" id="KW-1185">Reference proteome</keyword>
<dbReference type="AlphaFoldDB" id="A0A4C1SCM5"/>
<protein>
    <submittedName>
        <fullName evidence="2">Uncharacterized protein</fullName>
    </submittedName>
</protein>
<feature type="compositionally biased region" description="Basic residues" evidence="1">
    <location>
        <begin position="259"/>
        <end position="268"/>
    </location>
</feature>
<dbReference type="Proteomes" id="UP000299102">
    <property type="component" value="Unassembled WGS sequence"/>
</dbReference>
<evidence type="ECO:0000313" key="3">
    <source>
        <dbReference type="Proteomes" id="UP000299102"/>
    </source>
</evidence>
<organism evidence="2 3">
    <name type="scientific">Eumeta variegata</name>
    <name type="common">Bagworm moth</name>
    <name type="synonym">Eumeta japonica</name>
    <dbReference type="NCBI Taxonomy" id="151549"/>
    <lineage>
        <taxon>Eukaryota</taxon>
        <taxon>Metazoa</taxon>
        <taxon>Ecdysozoa</taxon>
        <taxon>Arthropoda</taxon>
        <taxon>Hexapoda</taxon>
        <taxon>Insecta</taxon>
        <taxon>Pterygota</taxon>
        <taxon>Neoptera</taxon>
        <taxon>Endopterygota</taxon>
        <taxon>Lepidoptera</taxon>
        <taxon>Glossata</taxon>
        <taxon>Ditrysia</taxon>
        <taxon>Tineoidea</taxon>
        <taxon>Psychidae</taxon>
        <taxon>Oiketicinae</taxon>
        <taxon>Eumeta</taxon>
    </lineage>
</organism>
<feature type="compositionally biased region" description="Low complexity" evidence="1">
    <location>
        <begin position="385"/>
        <end position="395"/>
    </location>
</feature>
<gene>
    <name evidence="2" type="ORF">EVAR_289_1</name>
</gene>
<evidence type="ECO:0000256" key="1">
    <source>
        <dbReference type="SAM" id="MobiDB-lite"/>
    </source>
</evidence>
<accession>A0A4C1SCM5</accession>
<proteinExistence type="predicted"/>
<feature type="compositionally biased region" description="Low complexity" evidence="1">
    <location>
        <begin position="337"/>
        <end position="346"/>
    </location>
</feature>
<feature type="region of interest" description="Disordered" evidence="1">
    <location>
        <begin position="259"/>
        <end position="287"/>
    </location>
</feature>
<reference evidence="2 3" key="1">
    <citation type="journal article" date="2019" name="Commun. Biol.">
        <title>The bagworm genome reveals a unique fibroin gene that provides high tensile strength.</title>
        <authorList>
            <person name="Kono N."/>
            <person name="Nakamura H."/>
            <person name="Ohtoshi R."/>
            <person name="Tomita M."/>
            <person name="Numata K."/>
            <person name="Arakawa K."/>
        </authorList>
    </citation>
    <scope>NUCLEOTIDE SEQUENCE [LARGE SCALE GENOMIC DNA]</scope>
</reference>